<dbReference type="OrthoDB" id="5314481at2"/>
<name>A0A3D8J2L2_9HELI</name>
<feature type="signal peptide" evidence="1">
    <location>
        <begin position="1"/>
        <end position="22"/>
    </location>
</feature>
<keyword evidence="3" id="KW-1185">Reference proteome</keyword>
<evidence type="ECO:0008006" key="4">
    <source>
        <dbReference type="Google" id="ProtNLM"/>
    </source>
</evidence>
<accession>A0A3D8J2L2</accession>
<dbReference type="EMBL" id="NXLV01000002">
    <property type="protein sequence ID" value="RDU71757.1"/>
    <property type="molecule type" value="Genomic_DNA"/>
</dbReference>
<protein>
    <recommendedName>
        <fullName evidence="4">Porin</fullName>
    </recommendedName>
</protein>
<sequence>MRVTKISLATLLALGTLTCVNAETKLEDAIKGTTIKGYVLGQMTSQFGDDIHGNVFRTRAWANLNTGAIGGFNLGMTAYASTGGGKNSDGTPFLEASGAAGKPINIGLTTVYGKQDLSEYGSKTTIIGGKMNILTPFNDNTWDYGYGVYVSNEDIEGVKFSGQVFGAYTLDDATDATYTAGTSLDHPLYILGVEAGGEKLGGAGIKVYAAHSTKVFDYMVMGDVSYTIAGVTLQSQVAVTDVDTNGDKFYNPNGTNGVASLRGLYNIQASYANKDLGFSAKAGFTGSFGDGYGALLNYASFNMGGQFWYDTVGSKNGYGMFGQGGYKIYSGSNNYKASSIMVGYVGLQYTGVKSLKIGLDYAYVGGDNNYALAPTASQTAINTWTSNGGSATFHEVSFTASYGFFDNKLTLSGLIGSTFGDLQMARGRAVVKYSF</sequence>
<dbReference type="RefSeq" id="WP_115568967.1">
    <property type="nucleotide sequence ID" value="NZ_NXLV01000002.1"/>
</dbReference>
<organism evidence="2 3">
    <name type="scientific">Helicobacter brantae</name>
    <dbReference type="NCBI Taxonomy" id="375927"/>
    <lineage>
        <taxon>Bacteria</taxon>
        <taxon>Pseudomonadati</taxon>
        <taxon>Campylobacterota</taxon>
        <taxon>Epsilonproteobacteria</taxon>
        <taxon>Campylobacterales</taxon>
        <taxon>Helicobacteraceae</taxon>
        <taxon>Helicobacter</taxon>
    </lineage>
</organism>
<evidence type="ECO:0000313" key="3">
    <source>
        <dbReference type="Proteomes" id="UP000257045"/>
    </source>
</evidence>
<reference evidence="2 3" key="1">
    <citation type="submission" date="2018-04" db="EMBL/GenBank/DDBJ databases">
        <title>Novel Campyloabacter and Helicobacter Species and Strains.</title>
        <authorList>
            <person name="Mannion A.J."/>
            <person name="Shen Z."/>
            <person name="Fox J.G."/>
        </authorList>
    </citation>
    <scope>NUCLEOTIDE SEQUENCE [LARGE SCALE GENOMIC DNA]</scope>
    <source>
        <strain evidence="2 3">MIT 04-9366</strain>
    </source>
</reference>
<dbReference type="Proteomes" id="UP000257045">
    <property type="component" value="Unassembled WGS sequence"/>
</dbReference>
<dbReference type="AlphaFoldDB" id="A0A3D8J2L2"/>
<evidence type="ECO:0000256" key="1">
    <source>
        <dbReference type="SAM" id="SignalP"/>
    </source>
</evidence>
<evidence type="ECO:0000313" key="2">
    <source>
        <dbReference type="EMBL" id="RDU71757.1"/>
    </source>
</evidence>
<feature type="chain" id="PRO_5017811695" description="Porin" evidence="1">
    <location>
        <begin position="23"/>
        <end position="435"/>
    </location>
</feature>
<comment type="caution">
    <text evidence="2">The sequence shown here is derived from an EMBL/GenBank/DDBJ whole genome shotgun (WGS) entry which is preliminary data.</text>
</comment>
<proteinExistence type="predicted"/>
<gene>
    <name evidence="2" type="ORF">CQA58_01580</name>
</gene>
<keyword evidence="1" id="KW-0732">Signal</keyword>